<reference evidence="3 4" key="1">
    <citation type="submission" date="2020-04" db="EMBL/GenBank/DDBJ databases">
        <authorList>
            <person name="Hitch T.C.A."/>
            <person name="Wylensek D."/>
            <person name="Clavel T."/>
        </authorList>
    </citation>
    <scope>NUCLEOTIDE SEQUENCE [LARGE SCALE GENOMIC DNA]</scope>
    <source>
        <strain evidence="3 4">COR2-253-APC-1A</strain>
    </source>
</reference>
<dbReference type="InterPro" id="IPR050985">
    <property type="entry name" value="Alpha-glycosidase_related"/>
</dbReference>
<accession>A0A848ARI5</accession>
<keyword evidence="1" id="KW-0378">Hydrolase</keyword>
<keyword evidence="2" id="KW-0326">Glycosidase</keyword>
<dbReference type="Proteomes" id="UP000576225">
    <property type="component" value="Unassembled WGS sequence"/>
</dbReference>
<dbReference type="PROSITE" id="PS00512">
    <property type="entry name" value="ALPHA_GALACTOSIDASE"/>
    <property type="match status" value="1"/>
</dbReference>
<dbReference type="CDD" id="cd14791">
    <property type="entry name" value="GH36"/>
    <property type="match status" value="1"/>
</dbReference>
<dbReference type="EMBL" id="JABAEW010000004">
    <property type="protein sequence ID" value="NMD85621.1"/>
    <property type="molecule type" value="Genomic_DNA"/>
</dbReference>
<evidence type="ECO:0000256" key="2">
    <source>
        <dbReference type="ARBA" id="ARBA00023295"/>
    </source>
</evidence>
<dbReference type="InterPro" id="IPR002252">
    <property type="entry name" value="Glyco_hydro_36"/>
</dbReference>
<organism evidence="3 4">
    <name type="scientific">Victivallis vadensis</name>
    <dbReference type="NCBI Taxonomy" id="172901"/>
    <lineage>
        <taxon>Bacteria</taxon>
        <taxon>Pseudomonadati</taxon>
        <taxon>Lentisphaerota</taxon>
        <taxon>Lentisphaeria</taxon>
        <taxon>Victivallales</taxon>
        <taxon>Victivallaceae</taxon>
        <taxon>Victivallis</taxon>
    </lineage>
</organism>
<dbReference type="SUPFAM" id="SSF51445">
    <property type="entry name" value="(Trans)glycosidases"/>
    <property type="match status" value="1"/>
</dbReference>
<dbReference type="GO" id="GO:0016052">
    <property type="term" value="P:carbohydrate catabolic process"/>
    <property type="evidence" value="ECO:0007669"/>
    <property type="project" value="InterPro"/>
</dbReference>
<dbReference type="InterPro" id="IPR017853">
    <property type="entry name" value="GH"/>
</dbReference>
<dbReference type="AlphaFoldDB" id="A0A848ARI5"/>
<evidence type="ECO:0000313" key="4">
    <source>
        <dbReference type="Proteomes" id="UP000576225"/>
    </source>
</evidence>
<dbReference type="Pfam" id="PF02065">
    <property type="entry name" value="Melibiase"/>
    <property type="match status" value="1"/>
</dbReference>
<sequence>MNRKSIDTMAGSIEIKGVFASWKLTVEQRTPIPDTELIRLRLESPEPASPPHLVLSWSIPKIDMQISWCESKGFSHNIPPNWCGYNHSNLVSSLPLLLLAAQQGENRFLFAVSETLRPVGFKAGVREEDNRIECSVELFREPEAPIRSCQAELRFDFRKIFYADAIRDAMEWFAAFPECIPSLSPPAAFEPFYSSWYSYHQNISDRGLEAECAAAREYGLKGLIVDDGWQTDDTGRSYAFCGDWEVSAGRFPDMKAHVKKIHELGMKYLLWFPLPFIGDESRNRNRFQGKFLYRISHSRVSVLDPRFPEIREFLAAASEKVLREWELDGFKFDFIDNFCFQGEDPAVAEHYAGRDIRSLPAAVDRLLSDIMIRLKAIRPELLIEFRQSYIGPALRKYGNMFRASDCPGDVLGNRASTLRLRLTSGETAVHSDMLEWAPQESPEEAALQLLNVLFCVPQISVRLAELPESHRKMLHFWLNFWREHRTTLLAGRLMPHHPEQVFPQVSAETEMEKIIAVYAPDQAVAVRTGGRICHIVNASNVEEITVDLDMIPAASELFNAMGEVLPSPHLTNGLQRLHIPRSGLLKIHGIQSTMPPAG</sequence>
<protein>
    <submittedName>
        <fullName evidence="3">Alpha-galactosidase</fullName>
    </submittedName>
</protein>
<dbReference type="InterPro" id="IPR013785">
    <property type="entry name" value="Aldolase_TIM"/>
</dbReference>
<dbReference type="PANTHER" id="PTHR43053">
    <property type="entry name" value="GLYCOSIDASE FAMILY 31"/>
    <property type="match status" value="1"/>
</dbReference>
<evidence type="ECO:0000256" key="1">
    <source>
        <dbReference type="ARBA" id="ARBA00022801"/>
    </source>
</evidence>
<dbReference type="RefSeq" id="WP_168961600.1">
    <property type="nucleotide sequence ID" value="NZ_JABAEW010000004.1"/>
</dbReference>
<comment type="caution">
    <text evidence="3">The sequence shown here is derived from an EMBL/GenBank/DDBJ whole genome shotgun (WGS) entry which is preliminary data.</text>
</comment>
<dbReference type="InterPro" id="IPR000111">
    <property type="entry name" value="Glyco_hydro_27/36_CS"/>
</dbReference>
<dbReference type="Gene3D" id="3.20.20.70">
    <property type="entry name" value="Aldolase class I"/>
    <property type="match status" value="1"/>
</dbReference>
<proteinExistence type="predicted"/>
<evidence type="ECO:0000313" key="3">
    <source>
        <dbReference type="EMBL" id="NMD85621.1"/>
    </source>
</evidence>
<dbReference type="GO" id="GO:0004557">
    <property type="term" value="F:alpha-galactosidase activity"/>
    <property type="evidence" value="ECO:0007669"/>
    <property type="project" value="InterPro"/>
</dbReference>
<gene>
    <name evidence="3" type="ORF">HF882_03380</name>
</gene>
<name>A0A848ARI5_9BACT</name>